<dbReference type="InterPro" id="IPR035965">
    <property type="entry name" value="PAS-like_dom_sf"/>
</dbReference>
<dbReference type="PANTHER" id="PTHR43304">
    <property type="entry name" value="PHYTOCHROME-LIKE PROTEIN CPH1"/>
    <property type="match status" value="1"/>
</dbReference>
<dbReference type="InterPro" id="IPR000700">
    <property type="entry name" value="PAS-assoc_C"/>
</dbReference>
<keyword evidence="6" id="KW-0175">Coiled coil</keyword>
<feature type="domain" description="Histidine kinase" evidence="7">
    <location>
        <begin position="725"/>
        <end position="951"/>
    </location>
</feature>
<evidence type="ECO:0000256" key="5">
    <source>
        <dbReference type="ARBA" id="ARBA00022777"/>
    </source>
</evidence>
<protein>
    <recommendedName>
        <fullName evidence="2">histidine kinase</fullName>
        <ecNumber evidence="2">2.7.13.3</ecNumber>
    </recommendedName>
</protein>
<proteinExistence type="predicted"/>
<dbReference type="PANTHER" id="PTHR43304:SF1">
    <property type="entry name" value="PAC DOMAIN-CONTAINING PROTEIN"/>
    <property type="match status" value="1"/>
</dbReference>
<comment type="caution">
    <text evidence="10">The sequence shown here is derived from an EMBL/GenBank/DDBJ whole genome shotgun (WGS) entry which is preliminary data.</text>
</comment>
<dbReference type="SUPFAM" id="SSF47384">
    <property type="entry name" value="Homodimeric domain of signal transducing histidine kinase"/>
    <property type="match status" value="1"/>
</dbReference>
<dbReference type="Gene3D" id="3.30.450.20">
    <property type="entry name" value="PAS domain"/>
    <property type="match status" value="5"/>
</dbReference>
<evidence type="ECO:0000256" key="3">
    <source>
        <dbReference type="ARBA" id="ARBA00022553"/>
    </source>
</evidence>
<keyword evidence="4" id="KW-0808">Transferase</keyword>
<dbReference type="NCBIfam" id="TIGR00229">
    <property type="entry name" value="sensory_box"/>
    <property type="match status" value="2"/>
</dbReference>
<dbReference type="InterPro" id="IPR004358">
    <property type="entry name" value="Sig_transdc_His_kin-like_C"/>
</dbReference>
<dbReference type="Pfam" id="PF00512">
    <property type="entry name" value="HisKA"/>
    <property type="match status" value="1"/>
</dbReference>
<evidence type="ECO:0000259" key="8">
    <source>
        <dbReference type="PROSITE" id="PS50112"/>
    </source>
</evidence>
<dbReference type="Pfam" id="PF02518">
    <property type="entry name" value="HATPase_c"/>
    <property type="match status" value="1"/>
</dbReference>
<dbReference type="CDD" id="cd00130">
    <property type="entry name" value="PAS"/>
    <property type="match status" value="1"/>
</dbReference>
<gene>
    <name evidence="10" type="ORF">M0L20_09490</name>
</gene>
<dbReference type="InterPro" id="IPR003594">
    <property type="entry name" value="HATPase_dom"/>
</dbReference>
<dbReference type="SUPFAM" id="SSF55874">
    <property type="entry name" value="ATPase domain of HSP90 chaperone/DNA topoisomerase II/histidine kinase"/>
    <property type="match status" value="1"/>
</dbReference>
<dbReference type="InterPro" id="IPR052162">
    <property type="entry name" value="Sensor_kinase/Photoreceptor"/>
</dbReference>
<reference evidence="10 11" key="1">
    <citation type="submission" date="2022-04" db="EMBL/GenBank/DDBJ databases">
        <title>Spirosoma sp. strain RP8 genome sequencing and assembly.</title>
        <authorList>
            <person name="Jung Y."/>
        </authorList>
    </citation>
    <scope>NUCLEOTIDE SEQUENCE [LARGE SCALE GENOMIC DNA]</scope>
    <source>
        <strain evidence="10 11">RP8</strain>
    </source>
</reference>
<feature type="domain" description="PAC" evidence="9">
    <location>
        <begin position="615"/>
        <end position="668"/>
    </location>
</feature>
<dbReference type="InterPro" id="IPR036890">
    <property type="entry name" value="HATPase_C_sf"/>
</dbReference>
<feature type="coiled-coil region" evidence="6">
    <location>
        <begin position="663"/>
        <end position="711"/>
    </location>
</feature>
<dbReference type="Proteomes" id="UP001202180">
    <property type="component" value="Unassembled WGS sequence"/>
</dbReference>
<dbReference type="InterPro" id="IPR013655">
    <property type="entry name" value="PAS_fold_3"/>
</dbReference>
<dbReference type="InterPro" id="IPR003661">
    <property type="entry name" value="HisK_dim/P_dom"/>
</dbReference>
<dbReference type="Gene3D" id="3.30.565.10">
    <property type="entry name" value="Histidine kinase-like ATPase, C-terminal domain"/>
    <property type="match status" value="1"/>
</dbReference>
<dbReference type="SMART" id="SM00086">
    <property type="entry name" value="PAC"/>
    <property type="match status" value="5"/>
</dbReference>
<dbReference type="PROSITE" id="PS50109">
    <property type="entry name" value="HIS_KIN"/>
    <property type="match status" value="1"/>
</dbReference>
<dbReference type="PROSITE" id="PS50112">
    <property type="entry name" value="PAS"/>
    <property type="match status" value="1"/>
</dbReference>
<dbReference type="SUPFAM" id="SSF55785">
    <property type="entry name" value="PYP-like sensor domain (PAS domain)"/>
    <property type="match status" value="5"/>
</dbReference>
<dbReference type="RefSeq" id="WP_248476713.1">
    <property type="nucleotide sequence ID" value="NZ_JALPRF010000002.1"/>
</dbReference>
<dbReference type="EMBL" id="JALPRF010000002">
    <property type="protein sequence ID" value="MCK8492079.1"/>
    <property type="molecule type" value="Genomic_DNA"/>
</dbReference>
<evidence type="ECO:0000256" key="4">
    <source>
        <dbReference type="ARBA" id="ARBA00022679"/>
    </source>
</evidence>
<keyword evidence="11" id="KW-1185">Reference proteome</keyword>
<sequence length="951" mass="106118">MNGEREPLDQTITADYERIKFTLQAACIGTWELDITNQLVRWDDSCKTLFNFSGDDLVAYDQVLNLIHPDDRILIEEIVQQATNNQLGEQYNVKFRVHADESGQFRWLQSRGKIHIDKKTGSRRLLGILEDVTQSVDGQDQIAAQQKIEIDERFRGLINEVPVATCLLIGEDLIVEMANSPALAICGKDHSIIGKPLIDIFPELKGEFVERVLHSTLRSGETNQTRSTPVELIVDGVSHTYYIDFVCKPLRNPAGTSNAILVMGIDVTEQVMARMKIEESKDQLTFAIEAAELGVWDLNPATNKFTANNRLKEWFGVPSQKEVELDVALNAITDKDKQRVSGAIWNALQGQSGGQYDIEYTLVHPETKHERTVRAKGKAQFTDKGVAYRFNGTLQDITERGQIELVLAESAQKLRSLVESAPFPIGVYVGREMRIELANQSIMDVWGKGNNVVGKTYQEVLPELSNQDIYSQLDNVFTSGIPFHAKNQRVDLKVDGKLQPYYFNYSFTPLYDAKGEVYGVMNTAAEVTDLIVAKQQIEDAEVALRGAIELAELATWSVDVNQSTFTFSERFMNWLGITESTKSLEEVYKLLPDESRQSVKEGIAASLQPGSSGFYENEHPVSNQLTGKMRIIHTQAQLYFDADNQPIALRGTAQDVTEQRQVQIALERQVQERTEELAAINEELAATNEELAATNEELAATNEELAESNQLFIRSNHNLEQFAYIASHDLQEPLRKVQQFGDLLIRQHGDQLGEGAMYLERMQSAASRMSTLIRDLLTFSRISTQQDSTGLVALNGVINMVLTDLDLRIQETSAAVNVGSLPVIQGDKSQLGQLFQNLISNALKFFRPDILPVINISAELIEVSDLPPTVKPTRSVRAYYRIDVADNGIGFDEKYIDRIFQVFQRLHTKSQYAGTGIGLAICEKVAANHGGAITATSQPGQGATFSVYLPA</sequence>
<organism evidence="10 11">
    <name type="scientific">Spirosoma liriopis</name>
    <dbReference type="NCBI Taxonomy" id="2937440"/>
    <lineage>
        <taxon>Bacteria</taxon>
        <taxon>Pseudomonadati</taxon>
        <taxon>Bacteroidota</taxon>
        <taxon>Cytophagia</taxon>
        <taxon>Cytophagales</taxon>
        <taxon>Cytophagaceae</taxon>
        <taxon>Spirosoma</taxon>
    </lineage>
</organism>
<dbReference type="PROSITE" id="PS50113">
    <property type="entry name" value="PAC"/>
    <property type="match status" value="3"/>
</dbReference>
<evidence type="ECO:0000256" key="1">
    <source>
        <dbReference type="ARBA" id="ARBA00000085"/>
    </source>
</evidence>
<keyword evidence="3" id="KW-0597">Phosphoprotein</keyword>
<dbReference type="InterPro" id="IPR001610">
    <property type="entry name" value="PAC"/>
</dbReference>
<accession>A0ABT0HIU2</accession>
<feature type="domain" description="PAC" evidence="9">
    <location>
        <begin position="91"/>
        <end position="144"/>
    </location>
</feature>
<dbReference type="InterPro" id="IPR013656">
    <property type="entry name" value="PAS_4"/>
</dbReference>
<feature type="domain" description="PAS" evidence="8">
    <location>
        <begin position="15"/>
        <end position="86"/>
    </location>
</feature>
<keyword evidence="5" id="KW-0418">Kinase</keyword>
<dbReference type="EC" id="2.7.13.3" evidence="2"/>
<evidence type="ECO:0000256" key="6">
    <source>
        <dbReference type="SAM" id="Coils"/>
    </source>
</evidence>
<evidence type="ECO:0000313" key="10">
    <source>
        <dbReference type="EMBL" id="MCK8492079.1"/>
    </source>
</evidence>
<evidence type="ECO:0000259" key="7">
    <source>
        <dbReference type="PROSITE" id="PS50109"/>
    </source>
</evidence>
<dbReference type="SMART" id="SM00388">
    <property type="entry name" value="HisKA"/>
    <property type="match status" value="1"/>
</dbReference>
<dbReference type="PRINTS" id="PR00344">
    <property type="entry name" value="BCTRLSENSOR"/>
</dbReference>
<feature type="domain" description="PAC" evidence="9">
    <location>
        <begin position="356"/>
        <end position="409"/>
    </location>
</feature>
<dbReference type="Pfam" id="PF08448">
    <property type="entry name" value="PAS_4"/>
    <property type="match status" value="2"/>
</dbReference>
<name>A0ABT0HIU2_9BACT</name>
<evidence type="ECO:0000259" key="9">
    <source>
        <dbReference type="PROSITE" id="PS50113"/>
    </source>
</evidence>
<comment type="catalytic activity">
    <reaction evidence="1">
        <text>ATP + protein L-histidine = ADP + protein N-phospho-L-histidine.</text>
        <dbReference type="EC" id="2.7.13.3"/>
    </reaction>
</comment>
<evidence type="ECO:0000313" key="11">
    <source>
        <dbReference type="Proteomes" id="UP001202180"/>
    </source>
</evidence>
<dbReference type="InterPro" id="IPR036097">
    <property type="entry name" value="HisK_dim/P_sf"/>
</dbReference>
<dbReference type="Gene3D" id="1.10.287.130">
    <property type="match status" value="1"/>
</dbReference>
<dbReference type="Pfam" id="PF08447">
    <property type="entry name" value="PAS_3"/>
    <property type="match status" value="2"/>
</dbReference>
<evidence type="ECO:0000256" key="2">
    <source>
        <dbReference type="ARBA" id="ARBA00012438"/>
    </source>
</evidence>
<dbReference type="SMART" id="SM00091">
    <property type="entry name" value="PAS"/>
    <property type="match status" value="5"/>
</dbReference>
<dbReference type="InterPro" id="IPR005467">
    <property type="entry name" value="His_kinase_dom"/>
</dbReference>
<dbReference type="CDD" id="cd00082">
    <property type="entry name" value="HisKA"/>
    <property type="match status" value="1"/>
</dbReference>
<dbReference type="SMART" id="SM00387">
    <property type="entry name" value="HATPase_c"/>
    <property type="match status" value="1"/>
</dbReference>
<dbReference type="InterPro" id="IPR000014">
    <property type="entry name" value="PAS"/>
</dbReference>